<keyword evidence="1" id="KW-0808">Transferase</keyword>
<organism evidence="1 2">
    <name type="scientific">Agromyces allii</name>
    <dbReference type="NCBI Taxonomy" id="393607"/>
    <lineage>
        <taxon>Bacteria</taxon>
        <taxon>Bacillati</taxon>
        <taxon>Actinomycetota</taxon>
        <taxon>Actinomycetes</taxon>
        <taxon>Micrococcales</taxon>
        <taxon>Microbacteriaceae</taxon>
        <taxon>Agromyces</taxon>
    </lineage>
</organism>
<dbReference type="GO" id="GO:0016746">
    <property type="term" value="F:acyltransferase activity"/>
    <property type="evidence" value="ECO:0007669"/>
    <property type="project" value="UniProtKB-KW"/>
</dbReference>
<dbReference type="Gene3D" id="2.160.10.10">
    <property type="entry name" value="Hexapeptide repeat proteins"/>
    <property type="match status" value="1"/>
</dbReference>
<dbReference type="Pfam" id="PF14602">
    <property type="entry name" value="Hexapep_2"/>
    <property type="match status" value="1"/>
</dbReference>
<evidence type="ECO:0000313" key="2">
    <source>
        <dbReference type="Proteomes" id="UP001499954"/>
    </source>
</evidence>
<dbReference type="EMBL" id="BAAAMK010000004">
    <property type="protein sequence ID" value="GAA1956353.1"/>
    <property type="molecule type" value="Genomic_DNA"/>
</dbReference>
<dbReference type="SUPFAM" id="SSF51161">
    <property type="entry name" value="Trimeric LpxA-like enzymes"/>
    <property type="match status" value="1"/>
</dbReference>
<dbReference type="PANTHER" id="PTHR43300">
    <property type="entry name" value="ACETYLTRANSFERASE"/>
    <property type="match status" value="1"/>
</dbReference>
<dbReference type="Proteomes" id="UP001499954">
    <property type="component" value="Unassembled WGS sequence"/>
</dbReference>
<comment type="caution">
    <text evidence="1">The sequence shown here is derived from an EMBL/GenBank/DDBJ whole genome shotgun (WGS) entry which is preliminary data.</text>
</comment>
<evidence type="ECO:0000313" key="1">
    <source>
        <dbReference type="EMBL" id="GAA1956353.1"/>
    </source>
</evidence>
<keyword evidence="1" id="KW-0012">Acyltransferase</keyword>
<sequence>MAGAEDAASIEPSADVDARARLGRGVRVWHLAQIREHAEIGAGTTIGRGAYVGPGVRIGERCKLQNHALVYEPTVLGDGVFVGPAVVFTNDTHPRAVNPDGSLKGADDWTKVGVVVHDGAAIGARSVCVAPIEIGRWSLVAAGAVVTRDVPDYGLVAGVPARRIGWVGPLGVPLEPLGDGRFRCPSSGALFRETEGVLAPE</sequence>
<protein>
    <submittedName>
        <fullName evidence="1">Acyltransferase</fullName>
    </submittedName>
</protein>
<dbReference type="Pfam" id="PF00132">
    <property type="entry name" value="Hexapep"/>
    <property type="match status" value="1"/>
</dbReference>
<accession>A0ABP5C5F3</accession>
<keyword evidence="2" id="KW-1185">Reference proteome</keyword>
<name>A0ABP5C5F3_9MICO</name>
<gene>
    <name evidence="1" type="ORF">GCM10009717_23050</name>
</gene>
<dbReference type="PANTHER" id="PTHR43300:SF4">
    <property type="entry name" value="ACYL-[ACYL-CARRIER-PROTEIN]--UDP-N-ACETYLGLUCOSAMINE O-ACYLTRANSFERASE"/>
    <property type="match status" value="1"/>
</dbReference>
<dbReference type="RefSeq" id="WP_157416707.1">
    <property type="nucleotide sequence ID" value="NZ_BAAAMK010000004.1"/>
</dbReference>
<dbReference type="InterPro" id="IPR001451">
    <property type="entry name" value="Hexapep"/>
</dbReference>
<dbReference type="InterPro" id="IPR050179">
    <property type="entry name" value="Trans_hexapeptide_repeat"/>
</dbReference>
<dbReference type="CDD" id="cd03358">
    <property type="entry name" value="LbH_WxcM_N_like"/>
    <property type="match status" value="1"/>
</dbReference>
<proteinExistence type="predicted"/>
<reference evidence="2" key="1">
    <citation type="journal article" date="2019" name="Int. J. Syst. Evol. Microbiol.">
        <title>The Global Catalogue of Microorganisms (GCM) 10K type strain sequencing project: providing services to taxonomists for standard genome sequencing and annotation.</title>
        <authorList>
            <consortium name="The Broad Institute Genomics Platform"/>
            <consortium name="The Broad Institute Genome Sequencing Center for Infectious Disease"/>
            <person name="Wu L."/>
            <person name="Ma J."/>
        </authorList>
    </citation>
    <scope>NUCLEOTIDE SEQUENCE [LARGE SCALE GENOMIC DNA]</scope>
    <source>
        <strain evidence="2">JCM 13584</strain>
    </source>
</reference>
<dbReference type="InterPro" id="IPR011004">
    <property type="entry name" value="Trimer_LpxA-like_sf"/>
</dbReference>